<accession>A0ABT9S403</accession>
<reference evidence="1 2" key="1">
    <citation type="submission" date="2023-07" db="EMBL/GenBank/DDBJ databases">
        <title>Sorghum-associated microbial communities from plants grown in Nebraska, USA.</title>
        <authorList>
            <person name="Schachtman D."/>
        </authorList>
    </citation>
    <scope>NUCLEOTIDE SEQUENCE [LARGE SCALE GENOMIC DNA]</scope>
    <source>
        <strain evidence="1 2">DS1607</strain>
    </source>
</reference>
<dbReference type="Proteomes" id="UP001226867">
    <property type="component" value="Unassembled WGS sequence"/>
</dbReference>
<proteinExistence type="predicted"/>
<gene>
    <name evidence="1" type="ORF">J2W36_001328</name>
</gene>
<evidence type="ECO:0000313" key="1">
    <source>
        <dbReference type="EMBL" id="MDP9899083.1"/>
    </source>
</evidence>
<evidence type="ECO:0008006" key="3">
    <source>
        <dbReference type="Google" id="ProtNLM"/>
    </source>
</evidence>
<evidence type="ECO:0000313" key="2">
    <source>
        <dbReference type="Proteomes" id="UP001226867"/>
    </source>
</evidence>
<keyword evidence="2" id="KW-1185">Reference proteome</keyword>
<dbReference type="Pfam" id="PF14137">
    <property type="entry name" value="DUF4304"/>
    <property type="match status" value="1"/>
</dbReference>
<dbReference type="RefSeq" id="WP_307688908.1">
    <property type="nucleotide sequence ID" value="NZ_JAUSRO010000004.1"/>
</dbReference>
<dbReference type="InterPro" id="IPR025412">
    <property type="entry name" value="DUF4304"/>
</dbReference>
<protein>
    <recommendedName>
        <fullName evidence="3">DUF4304 domain-containing protein</fullName>
    </recommendedName>
</protein>
<comment type="caution">
    <text evidence="1">The sequence shown here is derived from an EMBL/GenBank/DDBJ whole genome shotgun (WGS) entry which is preliminary data.</text>
</comment>
<dbReference type="EMBL" id="JAUSRO010000004">
    <property type="protein sequence ID" value="MDP9899083.1"/>
    <property type="molecule type" value="Genomic_DNA"/>
</dbReference>
<organism evidence="1 2">
    <name type="scientific">Variovorax ginsengisoli</name>
    <dbReference type="NCBI Taxonomy" id="363844"/>
    <lineage>
        <taxon>Bacteria</taxon>
        <taxon>Pseudomonadati</taxon>
        <taxon>Pseudomonadota</taxon>
        <taxon>Betaproteobacteria</taxon>
        <taxon>Burkholderiales</taxon>
        <taxon>Comamonadaceae</taxon>
        <taxon>Variovorax</taxon>
    </lineage>
</organism>
<name>A0ABT9S403_9BURK</name>
<sequence>MTPSKLIAAVVRTHLKPFLTARGFTSAGSTFQRRLAEATQVVNVERSKRNGALAARFYINGSVYLPALDAVIGDPLVEDPGEPSCHVRLRPNDANPGARREYDVTLDTDGDALGAEIARDVTALLDMLDGLTTPQAAIAHLAGRKLAQYERVFGWYLSQNELDHASRFVKSLHAEFGGEGRWAIFARRLDEVERGVRGDVSWREWIG</sequence>